<dbReference type="Gene3D" id="3.50.50.60">
    <property type="entry name" value="FAD/NAD(P)-binding domain"/>
    <property type="match status" value="1"/>
</dbReference>
<gene>
    <name evidence="3" type="ORF">GCM10025867_39630</name>
</gene>
<dbReference type="Gene3D" id="3.30.70.2450">
    <property type="match status" value="1"/>
</dbReference>
<evidence type="ECO:0000313" key="4">
    <source>
        <dbReference type="Proteomes" id="UP001321486"/>
    </source>
</evidence>
<protein>
    <recommendedName>
        <fullName evidence="2">FAD-binding domain-containing protein</fullName>
    </recommendedName>
</protein>
<accession>A0ABN6Y6C1</accession>
<dbReference type="PRINTS" id="PR00420">
    <property type="entry name" value="RNGMNOXGNASE"/>
</dbReference>
<dbReference type="PANTHER" id="PTHR43476:SF3">
    <property type="entry name" value="FAD-BINDING MONOOXYGENASE"/>
    <property type="match status" value="1"/>
</dbReference>
<sequence>MRDVVIVGGGPVGMFLAALLAERGLDVAVWEKRVSPSALSRAIGVHPPALEAFSRVGVADDVVGEAVHISRGVAKSAGRTLGAVSFAGVSAEFPFVASLPQHRTEAIISARLEALNPQALQRGVELRGIDDVDPGHVRLHGRSGGHDVFELARFVVGADGARSAVRSLLRIPATLKIYDDPFVMGDFRDDTGDADDAVIHLEAGEWSSRSRCPVACGVSSCTPVSRWCVRPPTCSPN</sequence>
<dbReference type="Proteomes" id="UP001321486">
    <property type="component" value="Chromosome"/>
</dbReference>
<reference evidence="4" key="1">
    <citation type="journal article" date="2019" name="Int. J. Syst. Evol. Microbiol.">
        <title>The Global Catalogue of Microorganisms (GCM) 10K type strain sequencing project: providing services to taxonomists for standard genome sequencing and annotation.</title>
        <authorList>
            <consortium name="The Broad Institute Genomics Platform"/>
            <consortium name="The Broad Institute Genome Sequencing Center for Infectious Disease"/>
            <person name="Wu L."/>
            <person name="Ma J."/>
        </authorList>
    </citation>
    <scope>NUCLEOTIDE SEQUENCE [LARGE SCALE GENOMIC DNA]</scope>
    <source>
        <strain evidence="4">NBRC 108728</strain>
    </source>
</reference>
<dbReference type="EMBL" id="AP027732">
    <property type="protein sequence ID" value="BDZ51722.1"/>
    <property type="molecule type" value="Genomic_DNA"/>
</dbReference>
<evidence type="ECO:0000313" key="3">
    <source>
        <dbReference type="EMBL" id="BDZ51722.1"/>
    </source>
</evidence>
<dbReference type="SUPFAM" id="SSF51905">
    <property type="entry name" value="FAD/NAD(P)-binding domain"/>
    <property type="match status" value="1"/>
</dbReference>
<keyword evidence="1" id="KW-0560">Oxidoreductase</keyword>
<dbReference type="InterPro" id="IPR002938">
    <property type="entry name" value="FAD-bd"/>
</dbReference>
<dbReference type="RefSeq" id="WP_286344419.1">
    <property type="nucleotide sequence ID" value="NZ_AP027732.1"/>
</dbReference>
<dbReference type="InterPro" id="IPR036188">
    <property type="entry name" value="FAD/NAD-bd_sf"/>
</dbReference>
<proteinExistence type="predicted"/>
<evidence type="ECO:0000256" key="1">
    <source>
        <dbReference type="ARBA" id="ARBA00023002"/>
    </source>
</evidence>
<name>A0ABN6Y6C1_9MICO</name>
<dbReference type="PANTHER" id="PTHR43476">
    <property type="entry name" value="3-(3-HYDROXY-PHENYL)PROPIONATE/3-HYDROXYCINNAMIC ACID HYDROXYLASE"/>
    <property type="match status" value="1"/>
</dbReference>
<evidence type="ECO:0000259" key="2">
    <source>
        <dbReference type="Pfam" id="PF01494"/>
    </source>
</evidence>
<feature type="domain" description="FAD-binding" evidence="2">
    <location>
        <begin position="3"/>
        <end position="172"/>
    </location>
</feature>
<dbReference type="InterPro" id="IPR050631">
    <property type="entry name" value="PheA/TfdB_FAD_monoxygenase"/>
</dbReference>
<keyword evidence="4" id="KW-1185">Reference proteome</keyword>
<dbReference type="Pfam" id="PF01494">
    <property type="entry name" value="FAD_binding_3"/>
    <property type="match status" value="1"/>
</dbReference>
<organism evidence="3 4">
    <name type="scientific">Frondihabitans sucicola</name>
    <dbReference type="NCBI Taxonomy" id="1268041"/>
    <lineage>
        <taxon>Bacteria</taxon>
        <taxon>Bacillati</taxon>
        <taxon>Actinomycetota</taxon>
        <taxon>Actinomycetes</taxon>
        <taxon>Micrococcales</taxon>
        <taxon>Microbacteriaceae</taxon>
        <taxon>Frondihabitans</taxon>
    </lineage>
</organism>